<accession>A0AAP6GEU8</accession>
<evidence type="ECO:0000256" key="1">
    <source>
        <dbReference type="SAM" id="Phobius"/>
    </source>
</evidence>
<sequence>MNARGFTLVEWLIAMLIGVFLVGGGLSIFVASRATTEDAFDQSELQENGRIAMRLLTQDLKWVGFWGDYTGSPMAEGQGITLSSGSAVTASNDCLDNLGQGSLPPSVGTNRTNRSIWVTPIDNNKAIVGGAFSCIPVASRIANTDVISIKRLIGQPLADAAATGNRFYLATTTQAAQMFKGGETVPTTAAMPARQLWEYQHFIYYLSPNAAGNPELRKRYLTANGGSVLISGPMAEGIERMTVLFGVDDSPVPDGVIDRYVATANVTEQEWSEGRVVAARIFILVRSLQASSSYVNNNVYQVGSTSVSGNGDGFRRLLLESSVSLRNPAVMAGGGA</sequence>
<dbReference type="GO" id="GO:0043683">
    <property type="term" value="P:type IV pilus assembly"/>
    <property type="evidence" value="ECO:0007669"/>
    <property type="project" value="InterPro"/>
</dbReference>
<dbReference type="AlphaFoldDB" id="A0AAP6GEU8"/>
<gene>
    <name evidence="2" type="ORF">SJS82_18785</name>
</gene>
<dbReference type="Pfam" id="PF07963">
    <property type="entry name" value="N_methyl"/>
    <property type="match status" value="1"/>
</dbReference>
<dbReference type="RefSeq" id="WP_319917964.1">
    <property type="nucleotide sequence ID" value="NZ_JAWZXF010000021.1"/>
</dbReference>
<organism evidence="2 3">
    <name type="scientific">Aeromonas media</name>
    <dbReference type="NCBI Taxonomy" id="651"/>
    <lineage>
        <taxon>Bacteria</taxon>
        <taxon>Pseudomonadati</taxon>
        <taxon>Pseudomonadota</taxon>
        <taxon>Gammaproteobacteria</taxon>
        <taxon>Aeromonadales</taxon>
        <taxon>Aeromonadaceae</taxon>
        <taxon>Aeromonas</taxon>
    </lineage>
</organism>
<comment type="caution">
    <text evidence="2">The sequence shown here is derived from an EMBL/GenBank/DDBJ whole genome shotgun (WGS) entry which is preliminary data.</text>
</comment>
<keyword evidence="1" id="KW-0472">Membrane</keyword>
<evidence type="ECO:0000313" key="2">
    <source>
        <dbReference type="EMBL" id="MDX7923976.1"/>
    </source>
</evidence>
<feature type="transmembrane region" description="Helical" evidence="1">
    <location>
        <begin position="12"/>
        <end position="31"/>
    </location>
</feature>
<proteinExistence type="predicted"/>
<protein>
    <submittedName>
        <fullName evidence="2">PilW family protein</fullName>
    </submittedName>
</protein>
<dbReference type="EMBL" id="JAWZXF010000021">
    <property type="protein sequence ID" value="MDX7923976.1"/>
    <property type="molecule type" value="Genomic_DNA"/>
</dbReference>
<dbReference type="Pfam" id="PF16074">
    <property type="entry name" value="PilW"/>
    <property type="match status" value="1"/>
</dbReference>
<keyword evidence="1" id="KW-0812">Transmembrane</keyword>
<reference evidence="2" key="1">
    <citation type="submission" date="2023-11" db="EMBL/GenBank/DDBJ databases">
        <title>WGS of Aeromonas in Northern Israel.</title>
        <authorList>
            <person name="Hershko Y."/>
        </authorList>
    </citation>
    <scope>NUCLEOTIDE SEQUENCE</scope>
    <source>
        <strain evidence="2">02297</strain>
    </source>
</reference>
<name>A0AAP6GEU8_AERME</name>
<dbReference type="InterPro" id="IPR012902">
    <property type="entry name" value="N_methyl_site"/>
</dbReference>
<keyword evidence="1" id="KW-1133">Transmembrane helix</keyword>
<dbReference type="Proteomes" id="UP001285835">
    <property type="component" value="Unassembled WGS sequence"/>
</dbReference>
<evidence type="ECO:0000313" key="3">
    <source>
        <dbReference type="Proteomes" id="UP001285835"/>
    </source>
</evidence>
<dbReference type="InterPro" id="IPR032092">
    <property type="entry name" value="PilW"/>
</dbReference>